<reference evidence="11 12" key="1">
    <citation type="journal article" date="2015" name="Genome Biol. Evol.">
        <title>Phylogenomic analyses indicate that early fungi evolved digesting cell walls of algal ancestors of land plants.</title>
        <authorList>
            <person name="Chang Y."/>
            <person name="Wang S."/>
            <person name="Sekimoto S."/>
            <person name="Aerts A.L."/>
            <person name="Choi C."/>
            <person name="Clum A."/>
            <person name="LaButti K.M."/>
            <person name="Lindquist E.A."/>
            <person name="Yee Ngan C."/>
            <person name="Ohm R.A."/>
            <person name="Salamov A.A."/>
            <person name="Grigoriev I.V."/>
            <person name="Spatafora J.W."/>
            <person name="Berbee M.L."/>
        </authorList>
    </citation>
    <scope>NUCLEOTIDE SEQUENCE [LARGE SCALE GENOMIC DNA]</scope>
    <source>
        <strain evidence="11 12">NRRL 28638</strain>
    </source>
</reference>
<comment type="similarity">
    <text evidence="4">Belongs to the metallo-beta-lactamase superfamily. Glyoxalase II family.</text>
</comment>
<dbReference type="Proteomes" id="UP000070444">
    <property type="component" value="Unassembled WGS sequence"/>
</dbReference>
<organism evidence="11 12">
    <name type="scientific">Conidiobolus coronatus (strain ATCC 28846 / CBS 209.66 / NRRL 28638)</name>
    <name type="common">Delacroixia coronata</name>
    <dbReference type="NCBI Taxonomy" id="796925"/>
    <lineage>
        <taxon>Eukaryota</taxon>
        <taxon>Fungi</taxon>
        <taxon>Fungi incertae sedis</taxon>
        <taxon>Zoopagomycota</taxon>
        <taxon>Entomophthoromycotina</taxon>
        <taxon>Entomophthoromycetes</taxon>
        <taxon>Entomophthorales</taxon>
        <taxon>Ancylistaceae</taxon>
        <taxon>Conidiobolus</taxon>
    </lineage>
</organism>
<evidence type="ECO:0000313" key="12">
    <source>
        <dbReference type="Proteomes" id="UP000070444"/>
    </source>
</evidence>
<keyword evidence="8" id="KW-0862">Zinc</keyword>
<comment type="cofactor">
    <cofactor evidence="2">
        <name>Zn(2+)</name>
        <dbReference type="ChEBI" id="CHEBI:29105"/>
    </cofactor>
</comment>
<dbReference type="Pfam" id="PF00753">
    <property type="entry name" value="Lactamase_B"/>
    <property type="match status" value="1"/>
</dbReference>
<dbReference type="Pfam" id="PF16123">
    <property type="entry name" value="HAGH_C"/>
    <property type="match status" value="1"/>
</dbReference>
<dbReference type="GO" id="GO:0019243">
    <property type="term" value="P:methylglyoxal catabolic process to D-lactate via S-lactoyl-glutathione"/>
    <property type="evidence" value="ECO:0007669"/>
    <property type="project" value="InterPro"/>
</dbReference>
<name>A0A137NSC8_CONC2</name>
<dbReference type="EC" id="3.1.2.6" evidence="5"/>
<evidence type="ECO:0000256" key="7">
    <source>
        <dbReference type="ARBA" id="ARBA00022801"/>
    </source>
</evidence>
<dbReference type="InterPro" id="IPR001279">
    <property type="entry name" value="Metallo-B-lactamas"/>
</dbReference>
<dbReference type="OrthoDB" id="515692at2759"/>
<dbReference type="AlphaFoldDB" id="A0A137NSC8"/>
<dbReference type="CDD" id="cd07723">
    <property type="entry name" value="hydroxyacylglutathione_hydrolase_MBL-fold"/>
    <property type="match status" value="1"/>
</dbReference>
<evidence type="ECO:0000256" key="9">
    <source>
        <dbReference type="ARBA" id="ARBA00031044"/>
    </source>
</evidence>
<dbReference type="InterPro" id="IPR032282">
    <property type="entry name" value="HAGH_C"/>
</dbReference>
<evidence type="ECO:0000256" key="4">
    <source>
        <dbReference type="ARBA" id="ARBA00006759"/>
    </source>
</evidence>
<dbReference type="InterPro" id="IPR035680">
    <property type="entry name" value="Clx_II_MBL"/>
</dbReference>
<comment type="catalytic activity">
    <reaction evidence="1">
        <text>an S-(2-hydroxyacyl)glutathione + H2O = a 2-hydroxy carboxylate + glutathione + H(+)</text>
        <dbReference type="Rhea" id="RHEA:21864"/>
        <dbReference type="ChEBI" id="CHEBI:15377"/>
        <dbReference type="ChEBI" id="CHEBI:15378"/>
        <dbReference type="ChEBI" id="CHEBI:57925"/>
        <dbReference type="ChEBI" id="CHEBI:58896"/>
        <dbReference type="ChEBI" id="CHEBI:71261"/>
        <dbReference type="EC" id="3.1.2.6"/>
    </reaction>
</comment>
<evidence type="ECO:0000256" key="1">
    <source>
        <dbReference type="ARBA" id="ARBA00001623"/>
    </source>
</evidence>
<keyword evidence="7 11" id="KW-0378">Hydrolase</keyword>
<keyword evidence="6" id="KW-0479">Metal-binding</keyword>
<dbReference type="InterPro" id="IPR036866">
    <property type="entry name" value="RibonucZ/Hydroxyglut_hydro"/>
</dbReference>
<gene>
    <name evidence="11" type="ORF">CONCODRAFT_80712</name>
</gene>
<comment type="pathway">
    <text evidence="3">Secondary metabolite metabolism; methylglyoxal degradation; (R)-lactate from methylglyoxal: step 2/2.</text>
</comment>
<dbReference type="NCBIfam" id="TIGR03413">
    <property type="entry name" value="GSH_gloB"/>
    <property type="match status" value="1"/>
</dbReference>
<evidence type="ECO:0000256" key="6">
    <source>
        <dbReference type="ARBA" id="ARBA00022723"/>
    </source>
</evidence>
<dbReference type="GO" id="GO:0004416">
    <property type="term" value="F:hydroxyacylglutathione hydrolase activity"/>
    <property type="evidence" value="ECO:0007669"/>
    <property type="project" value="UniProtKB-EC"/>
</dbReference>
<evidence type="ECO:0000256" key="3">
    <source>
        <dbReference type="ARBA" id="ARBA00004963"/>
    </source>
</evidence>
<accession>A0A137NSC8</accession>
<proteinExistence type="inferred from homology"/>
<dbReference type="SMART" id="SM00849">
    <property type="entry name" value="Lactamase_B"/>
    <property type="match status" value="1"/>
</dbReference>
<dbReference type="UniPathway" id="UPA00619">
    <property type="reaction ID" value="UER00676"/>
</dbReference>
<feature type="domain" description="Metallo-beta-lactamase" evidence="10">
    <location>
        <begin position="11"/>
        <end position="174"/>
    </location>
</feature>
<dbReference type="EMBL" id="KQ964833">
    <property type="protein sequence ID" value="KXN65673.1"/>
    <property type="molecule type" value="Genomic_DNA"/>
</dbReference>
<evidence type="ECO:0000256" key="8">
    <source>
        <dbReference type="ARBA" id="ARBA00022833"/>
    </source>
</evidence>
<dbReference type="PANTHER" id="PTHR11935:SF94">
    <property type="entry name" value="TENZING NORGAY, ISOFORM C"/>
    <property type="match status" value="1"/>
</dbReference>
<evidence type="ECO:0000313" key="11">
    <source>
        <dbReference type="EMBL" id="KXN65673.1"/>
    </source>
</evidence>
<sequence>MKVLPVACLEDNYSYLVLDEKTNQVFAVDPVEPEKVLKSLEEFGGSKITAVFCTHHHWDHVGGNESLVATLGDNITVYGGDDRVPKITNTVEHEQTFEFGSLKIKALSTKGHTQGHICFFVTDPETNEKVVFTGDTLFIGGCGRFFEGSPADMHRSLVEVLAKLPKETKVYCGHEYTKGNLRFALSVDPDNEVLKKKAAWANEQSVTVPSTIGEELEFNPFMRVDNAAFQSVLNKGSDPVEVMRHLRETKDNFK</sequence>
<evidence type="ECO:0000259" key="10">
    <source>
        <dbReference type="SMART" id="SM00849"/>
    </source>
</evidence>
<protein>
    <recommendedName>
        <fullName evidence="5">hydroxyacylglutathione hydrolase</fullName>
        <ecNumber evidence="5">3.1.2.6</ecNumber>
    </recommendedName>
    <alternativeName>
        <fullName evidence="9">Glyoxalase II</fullName>
    </alternativeName>
</protein>
<keyword evidence="12" id="KW-1185">Reference proteome</keyword>
<dbReference type="GO" id="GO:0046872">
    <property type="term" value="F:metal ion binding"/>
    <property type="evidence" value="ECO:0007669"/>
    <property type="project" value="UniProtKB-KW"/>
</dbReference>
<dbReference type="InterPro" id="IPR017782">
    <property type="entry name" value="Hydroxyacylglutathione_Hdrlase"/>
</dbReference>
<evidence type="ECO:0000256" key="2">
    <source>
        <dbReference type="ARBA" id="ARBA00001947"/>
    </source>
</evidence>
<evidence type="ECO:0000256" key="5">
    <source>
        <dbReference type="ARBA" id="ARBA00011917"/>
    </source>
</evidence>
<dbReference type="OMA" id="CKERARF"/>
<dbReference type="Gene3D" id="3.60.15.10">
    <property type="entry name" value="Ribonuclease Z/Hydroxyacylglutathione hydrolase-like"/>
    <property type="match status" value="1"/>
</dbReference>
<dbReference type="PANTHER" id="PTHR11935">
    <property type="entry name" value="BETA LACTAMASE DOMAIN"/>
    <property type="match status" value="1"/>
</dbReference>
<dbReference type="HAMAP" id="MF_01374">
    <property type="entry name" value="Glyoxalase_2"/>
    <property type="match status" value="1"/>
</dbReference>
<dbReference type="PIRSF" id="PIRSF005457">
    <property type="entry name" value="Glx"/>
    <property type="match status" value="1"/>
</dbReference>
<dbReference type="SUPFAM" id="SSF56281">
    <property type="entry name" value="Metallo-hydrolase/oxidoreductase"/>
    <property type="match status" value="1"/>
</dbReference>
<dbReference type="STRING" id="796925.A0A137NSC8"/>
<dbReference type="FunFam" id="3.60.15.10:FF:000019">
    <property type="entry name" value="Hydroxyacylglutathione hydrolase, mitochondrial"/>
    <property type="match status" value="1"/>
</dbReference>